<dbReference type="Gene3D" id="3.40.50.12550">
    <property type="entry name" value="Ubiquitin-activating enzyme E1, inactive adenylation domain, subdomain 2"/>
    <property type="match status" value="1"/>
</dbReference>
<dbReference type="GO" id="GO:0005737">
    <property type="term" value="C:cytoplasm"/>
    <property type="evidence" value="ECO:0007669"/>
    <property type="project" value="TreeGrafter"/>
</dbReference>
<dbReference type="InterPro" id="IPR045886">
    <property type="entry name" value="ThiF/MoeB/HesA"/>
</dbReference>
<dbReference type="SUPFAM" id="SSF69572">
    <property type="entry name" value="Activating enzymes of the ubiquitin-like proteins"/>
    <property type="match status" value="2"/>
</dbReference>
<dbReference type="EMBL" id="JBBWWQ010000002">
    <property type="protein sequence ID" value="KAK8954606.1"/>
    <property type="molecule type" value="Genomic_DNA"/>
</dbReference>
<feature type="domain" description="Ubiquitin-activating enzyme E1 FCCH" evidence="2">
    <location>
        <begin position="1"/>
        <end position="42"/>
    </location>
</feature>
<dbReference type="InterPro" id="IPR032418">
    <property type="entry name" value="E1_FCCH"/>
</dbReference>
<gene>
    <name evidence="4" type="primary">UBA1</name>
    <name evidence="4" type="ORF">KSP39_PZI001937</name>
</gene>
<dbReference type="InterPro" id="IPR032420">
    <property type="entry name" value="E1_4HB"/>
</dbReference>
<dbReference type="Pfam" id="PF16191">
    <property type="entry name" value="E1_4HB"/>
    <property type="match status" value="1"/>
</dbReference>
<protein>
    <submittedName>
        <fullName evidence="4">Ubiquitin-activating enzyme E1 1</fullName>
    </submittedName>
</protein>
<accession>A0AAP0BYI2</accession>
<dbReference type="GO" id="GO:0006974">
    <property type="term" value="P:DNA damage response"/>
    <property type="evidence" value="ECO:0007669"/>
    <property type="project" value="TreeGrafter"/>
</dbReference>
<dbReference type="InterPro" id="IPR035985">
    <property type="entry name" value="Ubiquitin-activating_enz"/>
</dbReference>
<dbReference type="Pfam" id="PF16190">
    <property type="entry name" value="E1_FCCH"/>
    <property type="match status" value="1"/>
</dbReference>
<dbReference type="Pfam" id="PF00899">
    <property type="entry name" value="ThiF"/>
    <property type="match status" value="1"/>
</dbReference>
<reference evidence="4 5" key="1">
    <citation type="journal article" date="2022" name="Nat. Plants">
        <title>Genomes of leafy and leafless Platanthera orchids illuminate the evolution of mycoheterotrophy.</title>
        <authorList>
            <person name="Li M.H."/>
            <person name="Liu K.W."/>
            <person name="Li Z."/>
            <person name="Lu H.C."/>
            <person name="Ye Q.L."/>
            <person name="Zhang D."/>
            <person name="Wang J.Y."/>
            <person name="Li Y.F."/>
            <person name="Zhong Z.M."/>
            <person name="Liu X."/>
            <person name="Yu X."/>
            <person name="Liu D.K."/>
            <person name="Tu X.D."/>
            <person name="Liu B."/>
            <person name="Hao Y."/>
            <person name="Liao X.Y."/>
            <person name="Jiang Y.T."/>
            <person name="Sun W.H."/>
            <person name="Chen J."/>
            <person name="Chen Y.Q."/>
            <person name="Ai Y."/>
            <person name="Zhai J.W."/>
            <person name="Wu S.S."/>
            <person name="Zhou Z."/>
            <person name="Hsiao Y.Y."/>
            <person name="Wu W.L."/>
            <person name="Chen Y.Y."/>
            <person name="Lin Y.F."/>
            <person name="Hsu J.L."/>
            <person name="Li C.Y."/>
            <person name="Wang Z.W."/>
            <person name="Zhao X."/>
            <person name="Zhong W.Y."/>
            <person name="Ma X.K."/>
            <person name="Ma L."/>
            <person name="Huang J."/>
            <person name="Chen G.Z."/>
            <person name="Huang M.Z."/>
            <person name="Huang L."/>
            <person name="Peng D.H."/>
            <person name="Luo Y.B."/>
            <person name="Zou S.Q."/>
            <person name="Chen S.P."/>
            <person name="Lan S."/>
            <person name="Tsai W.C."/>
            <person name="Van de Peer Y."/>
            <person name="Liu Z.J."/>
        </authorList>
    </citation>
    <scope>NUCLEOTIDE SEQUENCE [LARGE SCALE GENOMIC DNA]</scope>
    <source>
        <strain evidence="4">Lor287</strain>
    </source>
</reference>
<proteinExistence type="predicted"/>
<dbReference type="PANTHER" id="PTHR10953">
    <property type="entry name" value="UBIQUITIN-ACTIVATING ENZYME E1"/>
    <property type="match status" value="1"/>
</dbReference>
<comment type="caution">
    <text evidence="4">The sequence shown here is derived from an EMBL/GenBank/DDBJ whole genome shotgun (WGS) entry which is preliminary data.</text>
</comment>
<dbReference type="GO" id="GO:0006511">
    <property type="term" value="P:ubiquitin-dependent protein catabolic process"/>
    <property type="evidence" value="ECO:0007669"/>
    <property type="project" value="TreeGrafter"/>
</dbReference>
<dbReference type="PANTHER" id="PTHR10953:SF4">
    <property type="entry name" value="UBIQUITIN-ACTIVATING ENZYME E1 C-TERMINAL DOMAIN-CONTAINING PROTEIN"/>
    <property type="match status" value="1"/>
</dbReference>
<evidence type="ECO:0000259" key="3">
    <source>
        <dbReference type="Pfam" id="PF16191"/>
    </source>
</evidence>
<dbReference type="AlphaFoldDB" id="A0AAP0BYI2"/>
<sequence length="250" mass="28155">MNELNDGKPRKIENARPYSFTLEEDTTNFSRYVKGGIVTQVKLPKVLHFKPLKVALEELGEYLPSEFSKHDRSPLLHLAFQALDIFKNDFCRFPITCSEEDTQKLIDLVAGININLGEAKLEEIDDKLLRRFANGSRAILNPMAAMFGGIVGHEVVKACSGKFHLLFQLFYFDSIESLPVEPLEADDLKPLNCRYDAQISVFGSKFQKKLEDAKIFMVGSGALGCEFLKNLTLMGVYCSQNGELTLTEMM</sequence>
<evidence type="ECO:0000259" key="1">
    <source>
        <dbReference type="Pfam" id="PF00899"/>
    </source>
</evidence>
<dbReference type="Proteomes" id="UP001418222">
    <property type="component" value="Unassembled WGS sequence"/>
</dbReference>
<name>A0AAP0BYI2_9ASPA</name>
<feature type="domain" description="THIF-type NAD/FAD binding fold" evidence="1">
    <location>
        <begin position="195"/>
        <end position="246"/>
    </location>
</feature>
<feature type="domain" description="Ubiquitin-activating enzyme E1 four-helix bundle" evidence="3">
    <location>
        <begin position="44"/>
        <end position="113"/>
    </location>
</feature>
<dbReference type="InterPro" id="IPR000594">
    <property type="entry name" value="ThiF_NAD_FAD-bd"/>
</dbReference>
<dbReference type="GO" id="GO:0004839">
    <property type="term" value="F:ubiquitin activating enzyme activity"/>
    <property type="evidence" value="ECO:0007669"/>
    <property type="project" value="TreeGrafter"/>
</dbReference>
<evidence type="ECO:0000313" key="4">
    <source>
        <dbReference type="EMBL" id="KAK8954606.1"/>
    </source>
</evidence>
<evidence type="ECO:0000259" key="2">
    <source>
        <dbReference type="Pfam" id="PF16190"/>
    </source>
</evidence>
<keyword evidence="5" id="KW-1185">Reference proteome</keyword>
<dbReference type="GO" id="GO:0005634">
    <property type="term" value="C:nucleus"/>
    <property type="evidence" value="ECO:0007669"/>
    <property type="project" value="TreeGrafter"/>
</dbReference>
<dbReference type="Gene3D" id="3.40.50.720">
    <property type="entry name" value="NAD(P)-binding Rossmann-like Domain"/>
    <property type="match status" value="1"/>
</dbReference>
<organism evidence="4 5">
    <name type="scientific">Platanthera zijinensis</name>
    <dbReference type="NCBI Taxonomy" id="2320716"/>
    <lineage>
        <taxon>Eukaryota</taxon>
        <taxon>Viridiplantae</taxon>
        <taxon>Streptophyta</taxon>
        <taxon>Embryophyta</taxon>
        <taxon>Tracheophyta</taxon>
        <taxon>Spermatophyta</taxon>
        <taxon>Magnoliopsida</taxon>
        <taxon>Liliopsida</taxon>
        <taxon>Asparagales</taxon>
        <taxon>Orchidaceae</taxon>
        <taxon>Orchidoideae</taxon>
        <taxon>Orchideae</taxon>
        <taxon>Orchidinae</taxon>
        <taxon>Platanthera</taxon>
    </lineage>
</organism>
<evidence type="ECO:0000313" key="5">
    <source>
        <dbReference type="Proteomes" id="UP001418222"/>
    </source>
</evidence>